<reference evidence="3 4" key="1">
    <citation type="journal article" date="2016" name="Genome Announc.">
        <title>Draft Whole-Genome Sequence of Trichoderma gamsii T6085, a Promising Biocontrol Agent of Fusarium Head Blight on Wheat.</title>
        <authorList>
            <person name="Baroncelli R."/>
            <person name="Zapparata A."/>
            <person name="Piaggeschi G."/>
            <person name="Sarrocco S."/>
            <person name="Vannacci G."/>
        </authorList>
    </citation>
    <scope>NUCLEOTIDE SEQUENCE [LARGE SCALE GENOMIC DNA]</scope>
    <source>
        <strain evidence="3 4">T6085</strain>
    </source>
</reference>
<sequence length="433" mass="47191">MPRRSRGCKACRQRRIGCDGGQPSCLQCLITNRSCSGPIQGPIILDQTSLVTARYQKALARSRRNVSVAVVKQPSSQAFTSLGFVSQFVSFISSNGQGPSKRSWLYALGIVSSGENGLILEAALRAAATAFCGVMFQSYTLVLEASRLYGEALSRYAAVLSGGSGVTATFKMCTTVLLSIYEAIWSTNPPAYYVHLEACWKMLASADKSEDVAVHRGVAAHVIYQTAFAVSVSPKFCQNLLLNEGVWAVVSRIIADQEEPLVSRLVLEIFILQKLLSQSRGLNDDIIACSRDINGRIENMWADYKAEVNRHGGQILLSSCSTSPYYDAFSALTVACFSAARILLSKVRSLSARCPSAESLETVNGQVILECHSYLLPKHIGCAYLRMFLPLTIVALYSPSLRQSNLAHTTINDSLRKPFSGLSSMVIERIRTA</sequence>
<dbReference type="RefSeq" id="XP_024404709.1">
    <property type="nucleotide sequence ID" value="XM_024550564.1"/>
</dbReference>
<keyword evidence="4" id="KW-1185">Reference proteome</keyword>
<dbReference type="InterPro" id="IPR036864">
    <property type="entry name" value="Zn2-C6_fun-type_DNA-bd_sf"/>
</dbReference>
<dbReference type="Gene3D" id="4.10.240.10">
    <property type="entry name" value="Zn(2)-C6 fungal-type DNA-binding domain"/>
    <property type="match status" value="1"/>
</dbReference>
<dbReference type="PANTHER" id="PTHR38111">
    <property type="entry name" value="ZN(2)-C6 FUNGAL-TYPE DOMAIN-CONTAINING PROTEIN-RELATED"/>
    <property type="match status" value="1"/>
</dbReference>
<dbReference type="InterPro" id="IPR053178">
    <property type="entry name" value="Osmoadaptation_assoc"/>
</dbReference>
<keyword evidence="1" id="KW-0539">Nucleus</keyword>
<dbReference type="Proteomes" id="UP000054821">
    <property type="component" value="Unassembled WGS sequence"/>
</dbReference>
<organism evidence="3 4">
    <name type="scientific">Trichoderma gamsii</name>
    <dbReference type="NCBI Taxonomy" id="398673"/>
    <lineage>
        <taxon>Eukaryota</taxon>
        <taxon>Fungi</taxon>
        <taxon>Dikarya</taxon>
        <taxon>Ascomycota</taxon>
        <taxon>Pezizomycotina</taxon>
        <taxon>Sordariomycetes</taxon>
        <taxon>Hypocreomycetidae</taxon>
        <taxon>Hypocreales</taxon>
        <taxon>Hypocreaceae</taxon>
        <taxon>Trichoderma</taxon>
    </lineage>
</organism>
<dbReference type="GeneID" id="36347849"/>
<dbReference type="GO" id="GO:0000981">
    <property type="term" value="F:DNA-binding transcription factor activity, RNA polymerase II-specific"/>
    <property type="evidence" value="ECO:0007669"/>
    <property type="project" value="InterPro"/>
</dbReference>
<evidence type="ECO:0000313" key="4">
    <source>
        <dbReference type="Proteomes" id="UP000054821"/>
    </source>
</evidence>
<gene>
    <name evidence="3" type="ORF">TGAM01_v209473</name>
</gene>
<comment type="caution">
    <text evidence="3">The sequence shown here is derived from an EMBL/GenBank/DDBJ whole genome shotgun (WGS) entry which is preliminary data.</text>
</comment>
<dbReference type="PROSITE" id="PS00463">
    <property type="entry name" value="ZN2_CY6_FUNGAL_1"/>
    <property type="match status" value="1"/>
</dbReference>
<evidence type="ECO:0000259" key="2">
    <source>
        <dbReference type="PROSITE" id="PS50048"/>
    </source>
</evidence>
<dbReference type="PROSITE" id="PS50048">
    <property type="entry name" value="ZN2_CY6_FUNGAL_2"/>
    <property type="match status" value="1"/>
</dbReference>
<dbReference type="Pfam" id="PF00172">
    <property type="entry name" value="Zn_clus"/>
    <property type="match status" value="1"/>
</dbReference>
<feature type="domain" description="Zn(2)-C6 fungal-type" evidence="2">
    <location>
        <begin position="7"/>
        <end position="36"/>
    </location>
</feature>
<dbReference type="SMART" id="SM00066">
    <property type="entry name" value="GAL4"/>
    <property type="match status" value="1"/>
</dbReference>
<name>A0A2P4ZBT9_9HYPO</name>
<dbReference type="CDD" id="cd00067">
    <property type="entry name" value="GAL4"/>
    <property type="match status" value="1"/>
</dbReference>
<dbReference type="PANTHER" id="PTHR38111:SF11">
    <property type="entry name" value="TRANSCRIPTION FACTOR DOMAIN-CONTAINING PROTEIN-RELATED"/>
    <property type="match status" value="1"/>
</dbReference>
<evidence type="ECO:0000256" key="1">
    <source>
        <dbReference type="ARBA" id="ARBA00023242"/>
    </source>
</evidence>
<dbReference type="STRING" id="398673.A0A2P4ZBT9"/>
<protein>
    <recommendedName>
        <fullName evidence="2">Zn(2)-C6 fungal-type domain-containing protein</fullName>
    </recommendedName>
</protein>
<dbReference type="GO" id="GO:0008270">
    <property type="term" value="F:zinc ion binding"/>
    <property type="evidence" value="ECO:0007669"/>
    <property type="project" value="InterPro"/>
</dbReference>
<accession>A0A2P4ZBT9</accession>
<evidence type="ECO:0000313" key="3">
    <source>
        <dbReference type="EMBL" id="PON21735.1"/>
    </source>
</evidence>
<dbReference type="InterPro" id="IPR001138">
    <property type="entry name" value="Zn2Cys6_DnaBD"/>
</dbReference>
<proteinExistence type="predicted"/>
<dbReference type="EMBL" id="JPDN02000046">
    <property type="protein sequence ID" value="PON21735.1"/>
    <property type="molecule type" value="Genomic_DNA"/>
</dbReference>
<dbReference type="SUPFAM" id="SSF57701">
    <property type="entry name" value="Zn2/Cys6 DNA-binding domain"/>
    <property type="match status" value="1"/>
</dbReference>
<dbReference type="AlphaFoldDB" id="A0A2P4ZBT9"/>